<dbReference type="RefSeq" id="WP_219239376.1">
    <property type="nucleotide sequence ID" value="NZ_JAHWZX010000022.1"/>
</dbReference>
<comment type="caution">
    <text evidence="3">The sequence shown here is derived from an EMBL/GenBank/DDBJ whole genome shotgun (WGS) entry which is preliminary data.</text>
</comment>
<dbReference type="EMBL" id="JAHWZX010000022">
    <property type="protein sequence ID" value="MBW4332252.1"/>
    <property type="molecule type" value="Genomic_DNA"/>
</dbReference>
<evidence type="ECO:0000313" key="4">
    <source>
        <dbReference type="Proteomes" id="UP001197214"/>
    </source>
</evidence>
<dbReference type="Proteomes" id="UP001197214">
    <property type="component" value="Unassembled WGS sequence"/>
</dbReference>
<keyword evidence="4" id="KW-1185">Reference proteome</keyword>
<evidence type="ECO:0000313" key="2">
    <source>
        <dbReference type="EMBL" id="MBW4332252.1"/>
    </source>
</evidence>
<protein>
    <submittedName>
        <fullName evidence="3">Sigma-70 region 4 domain-containing protein</fullName>
    </submittedName>
</protein>
<evidence type="ECO:0000313" key="3">
    <source>
        <dbReference type="EMBL" id="MBW4332301.1"/>
    </source>
</evidence>
<name>A0ABS6XQA9_9SPHN</name>
<organism evidence="3 4">
    <name type="scientific">Stakelama flava</name>
    <dbReference type="NCBI Taxonomy" id="2860338"/>
    <lineage>
        <taxon>Bacteria</taxon>
        <taxon>Pseudomonadati</taxon>
        <taxon>Pseudomonadota</taxon>
        <taxon>Alphaproteobacteria</taxon>
        <taxon>Sphingomonadales</taxon>
        <taxon>Sphingomonadaceae</taxon>
        <taxon>Stakelama</taxon>
    </lineage>
</organism>
<accession>A0ABS6XQA9</accession>
<dbReference type="Pfam" id="PF08281">
    <property type="entry name" value="Sigma70_r4_2"/>
    <property type="match status" value="1"/>
</dbReference>
<dbReference type="InterPro" id="IPR013249">
    <property type="entry name" value="RNA_pol_sigma70_r4_t2"/>
</dbReference>
<evidence type="ECO:0000259" key="1">
    <source>
        <dbReference type="Pfam" id="PF08281"/>
    </source>
</evidence>
<reference evidence="3 4" key="1">
    <citation type="submission" date="2021-07" db="EMBL/GenBank/DDBJ databases">
        <title>Stakelama flava sp. nov., a novel endophytic bacterium isolated from branch of Kandelia candel.</title>
        <authorList>
            <person name="Tuo L."/>
        </authorList>
    </citation>
    <scope>NUCLEOTIDE SEQUENCE [LARGE SCALE GENOMIC DNA]</scope>
    <source>
        <strain evidence="3 4">CBK3Z-3</strain>
    </source>
</reference>
<gene>
    <name evidence="2" type="ORF">KY084_15440</name>
    <name evidence="3" type="ORF">KY084_15700</name>
</gene>
<feature type="domain" description="RNA polymerase sigma factor 70 region 4 type 2" evidence="1">
    <location>
        <begin position="18"/>
        <end position="60"/>
    </location>
</feature>
<dbReference type="EMBL" id="JAHWZX010000023">
    <property type="protein sequence ID" value="MBW4332301.1"/>
    <property type="molecule type" value="Genomic_DNA"/>
</dbReference>
<sequence>MTDAATLARMAIAYRRFPERDRAIFEAVRFDNLDYGHAAERHGCSIEEVAQALARVLVALDRAAMEE</sequence>
<proteinExistence type="predicted"/>